<sequence>KVIREPIEKRQVHENSGDTLELTAVDKRRVHRVIKRSQHSKLLKQADKSLERQSFETDLVQEKIMTDESDMESMEEQRQDSKPEKREQQEQEQEQDHEQQLKEIVQSRQSFNRDQ</sequence>
<proteinExistence type="predicted"/>
<feature type="non-terminal residue" evidence="2">
    <location>
        <position position="1"/>
    </location>
</feature>
<organism evidence="2 3">
    <name type="scientific">Reticulomyxa filosa</name>
    <dbReference type="NCBI Taxonomy" id="46433"/>
    <lineage>
        <taxon>Eukaryota</taxon>
        <taxon>Sar</taxon>
        <taxon>Rhizaria</taxon>
        <taxon>Retaria</taxon>
        <taxon>Foraminifera</taxon>
        <taxon>Monothalamids</taxon>
        <taxon>Reticulomyxidae</taxon>
        <taxon>Reticulomyxa</taxon>
    </lineage>
</organism>
<feature type="compositionally biased region" description="Basic and acidic residues" evidence="1">
    <location>
        <begin position="75"/>
        <end position="101"/>
    </location>
</feature>
<feature type="compositionally biased region" description="Polar residues" evidence="1">
    <location>
        <begin position="106"/>
        <end position="115"/>
    </location>
</feature>
<evidence type="ECO:0000313" key="2">
    <source>
        <dbReference type="EMBL" id="ETO28112.1"/>
    </source>
</evidence>
<evidence type="ECO:0000256" key="1">
    <source>
        <dbReference type="SAM" id="MobiDB-lite"/>
    </source>
</evidence>
<name>X6NRZ5_RETFI</name>
<feature type="non-terminal residue" evidence="2">
    <location>
        <position position="115"/>
    </location>
</feature>
<gene>
    <name evidence="2" type="ORF">RFI_09020</name>
</gene>
<keyword evidence="3" id="KW-1185">Reference proteome</keyword>
<dbReference type="AlphaFoldDB" id="X6NRZ5"/>
<feature type="compositionally biased region" description="Basic and acidic residues" evidence="1">
    <location>
        <begin position="44"/>
        <end position="66"/>
    </location>
</feature>
<evidence type="ECO:0000313" key="3">
    <source>
        <dbReference type="Proteomes" id="UP000023152"/>
    </source>
</evidence>
<reference evidence="2 3" key="1">
    <citation type="journal article" date="2013" name="Curr. Biol.">
        <title>The Genome of the Foraminiferan Reticulomyxa filosa.</title>
        <authorList>
            <person name="Glockner G."/>
            <person name="Hulsmann N."/>
            <person name="Schleicher M."/>
            <person name="Noegel A.A."/>
            <person name="Eichinger L."/>
            <person name="Gallinger C."/>
            <person name="Pawlowski J."/>
            <person name="Sierra R."/>
            <person name="Euteneuer U."/>
            <person name="Pillet L."/>
            <person name="Moustafa A."/>
            <person name="Platzer M."/>
            <person name="Groth M."/>
            <person name="Szafranski K."/>
            <person name="Schliwa M."/>
        </authorList>
    </citation>
    <scope>NUCLEOTIDE SEQUENCE [LARGE SCALE GENOMIC DNA]</scope>
</reference>
<comment type="caution">
    <text evidence="2">The sequence shown here is derived from an EMBL/GenBank/DDBJ whole genome shotgun (WGS) entry which is preliminary data.</text>
</comment>
<accession>X6NRZ5</accession>
<protein>
    <submittedName>
        <fullName evidence="2">Uncharacterized protein</fullName>
    </submittedName>
</protein>
<dbReference type="Proteomes" id="UP000023152">
    <property type="component" value="Unassembled WGS sequence"/>
</dbReference>
<dbReference type="EMBL" id="ASPP01006858">
    <property type="protein sequence ID" value="ETO28112.1"/>
    <property type="molecule type" value="Genomic_DNA"/>
</dbReference>
<feature type="region of interest" description="Disordered" evidence="1">
    <location>
        <begin position="35"/>
        <end position="115"/>
    </location>
</feature>